<dbReference type="AlphaFoldDB" id="A0A0J6EU15"/>
<protein>
    <submittedName>
        <fullName evidence="1">Uncharacterized protein</fullName>
    </submittedName>
</protein>
<name>A0A0J6EU15_COCPO</name>
<dbReference type="VEuPathDB" id="FungiDB:CPAG_00383"/>
<dbReference type="EMBL" id="DS268109">
    <property type="protein sequence ID" value="KMM64031.1"/>
    <property type="molecule type" value="Genomic_DNA"/>
</dbReference>
<sequence length="156" mass="17273">MDGRKSDRSTGWQVGQSESERLTQACQVRDCLGTTGRKDTHARHNYTLSIPPAMPWDRDPSVGAFCKTHPLETRWGFAQCADLSIDETIYAHYGVPSNGWPTLAFLFPVLKLKTSAVAGDGGLGINSASAVSRLQSYKNGHNSYHPQPRIWILRTE</sequence>
<proteinExistence type="predicted"/>
<reference evidence="2" key="3">
    <citation type="journal article" date="2010" name="Genome Res.">
        <title>Population genomic sequencing of Coccidioides fungi reveals recent hybridization and transposon control.</title>
        <authorList>
            <person name="Neafsey D.E."/>
            <person name="Barker B.M."/>
            <person name="Sharpton T.J."/>
            <person name="Stajich J.E."/>
            <person name="Park D.J."/>
            <person name="Whiston E."/>
            <person name="Hung C.-Y."/>
            <person name="McMahan C."/>
            <person name="White J."/>
            <person name="Sykes S."/>
            <person name="Heiman D."/>
            <person name="Young S."/>
            <person name="Zeng Q."/>
            <person name="Abouelleil A."/>
            <person name="Aftuck L."/>
            <person name="Bessette D."/>
            <person name="Brown A."/>
            <person name="FitzGerald M."/>
            <person name="Lui A."/>
            <person name="Macdonald J.P."/>
            <person name="Priest M."/>
            <person name="Orbach M.J."/>
            <person name="Galgiani J.N."/>
            <person name="Kirkland T.N."/>
            <person name="Cole G.T."/>
            <person name="Birren B.W."/>
            <person name="Henn M.R."/>
            <person name="Taylor J.W."/>
            <person name="Rounsley S.D."/>
        </authorList>
    </citation>
    <scope>NUCLEOTIDE SEQUENCE [LARGE SCALE GENOMIC DNA]</scope>
    <source>
        <strain evidence="2">RMSCC 3488</strain>
    </source>
</reference>
<evidence type="ECO:0000313" key="2">
    <source>
        <dbReference type="Proteomes" id="UP000054567"/>
    </source>
</evidence>
<reference evidence="1 2" key="1">
    <citation type="submission" date="2007-06" db="EMBL/GenBank/DDBJ databases">
        <title>The Genome Sequence of Coccidioides posadasii RMSCC_3488.</title>
        <authorList>
            <consortium name="Coccidioides Genome Resources Consortium"/>
            <consortium name="The Broad Institute Genome Sequencing Platform"/>
            <person name="Henn M.R."/>
            <person name="Sykes S."/>
            <person name="Young S."/>
            <person name="Jaffe D."/>
            <person name="Berlin A."/>
            <person name="Alvarez P."/>
            <person name="Butler J."/>
            <person name="Gnerre S."/>
            <person name="Grabherr M."/>
            <person name="Mauceli E."/>
            <person name="Brockman W."/>
            <person name="Kodira C."/>
            <person name="Alvarado L."/>
            <person name="Zeng Q."/>
            <person name="Crawford M."/>
            <person name="Antoine C."/>
            <person name="Devon K."/>
            <person name="Galgiani J."/>
            <person name="Orsborn K."/>
            <person name="Lewis M.L."/>
            <person name="Nusbaum C."/>
            <person name="Galagan J."/>
            <person name="Birren B."/>
        </authorList>
    </citation>
    <scope>NUCLEOTIDE SEQUENCE [LARGE SCALE GENOMIC DNA]</scope>
    <source>
        <strain evidence="1 2">RMSCC 3488</strain>
    </source>
</reference>
<gene>
    <name evidence="1" type="ORF">CPAG_00383</name>
</gene>
<organism evidence="1 2">
    <name type="scientific">Coccidioides posadasii RMSCC 3488</name>
    <dbReference type="NCBI Taxonomy" id="454284"/>
    <lineage>
        <taxon>Eukaryota</taxon>
        <taxon>Fungi</taxon>
        <taxon>Dikarya</taxon>
        <taxon>Ascomycota</taxon>
        <taxon>Pezizomycotina</taxon>
        <taxon>Eurotiomycetes</taxon>
        <taxon>Eurotiomycetidae</taxon>
        <taxon>Onygenales</taxon>
        <taxon>Onygenaceae</taxon>
        <taxon>Coccidioides</taxon>
    </lineage>
</organism>
<evidence type="ECO:0000313" key="1">
    <source>
        <dbReference type="EMBL" id="KMM64031.1"/>
    </source>
</evidence>
<reference evidence="2" key="2">
    <citation type="journal article" date="2009" name="Genome Res.">
        <title>Comparative genomic analyses of the human fungal pathogens Coccidioides and their relatives.</title>
        <authorList>
            <person name="Sharpton T.J."/>
            <person name="Stajich J.E."/>
            <person name="Rounsley S.D."/>
            <person name="Gardner M.J."/>
            <person name="Wortman J.R."/>
            <person name="Jordar V.S."/>
            <person name="Maiti R."/>
            <person name="Kodira C.D."/>
            <person name="Neafsey D.E."/>
            <person name="Zeng Q."/>
            <person name="Hung C.-Y."/>
            <person name="McMahan C."/>
            <person name="Muszewska A."/>
            <person name="Grynberg M."/>
            <person name="Mandel M.A."/>
            <person name="Kellner E.M."/>
            <person name="Barker B.M."/>
            <person name="Galgiani J.N."/>
            <person name="Orbach M.J."/>
            <person name="Kirkland T.N."/>
            <person name="Cole G.T."/>
            <person name="Henn M.R."/>
            <person name="Birren B.W."/>
            <person name="Taylor J.W."/>
        </authorList>
    </citation>
    <scope>NUCLEOTIDE SEQUENCE [LARGE SCALE GENOMIC DNA]</scope>
    <source>
        <strain evidence="2">RMSCC 3488</strain>
    </source>
</reference>
<accession>A0A0J6EU15</accession>
<dbReference type="Proteomes" id="UP000054567">
    <property type="component" value="Unassembled WGS sequence"/>
</dbReference>